<feature type="compositionally biased region" description="Basic and acidic residues" evidence="1">
    <location>
        <begin position="69"/>
        <end position="79"/>
    </location>
</feature>
<keyword evidence="2" id="KW-0812">Transmembrane</keyword>
<protein>
    <recommendedName>
        <fullName evidence="5">Protein ZRG17</fullName>
    </recommendedName>
</protein>
<feature type="transmembrane region" description="Helical" evidence="2">
    <location>
        <begin position="493"/>
        <end position="509"/>
    </location>
</feature>
<feature type="transmembrane region" description="Helical" evidence="2">
    <location>
        <begin position="301"/>
        <end position="323"/>
    </location>
</feature>
<feature type="compositionally biased region" description="Low complexity" evidence="1">
    <location>
        <begin position="47"/>
        <end position="59"/>
    </location>
</feature>
<feature type="transmembrane region" description="Helical" evidence="2">
    <location>
        <begin position="371"/>
        <end position="393"/>
    </location>
</feature>
<dbReference type="OrthoDB" id="5382797at2759"/>
<evidence type="ECO:0000256" key="1">
    <source>
        <dbReference type="SAM" id="MobiDB-lite"/>
    </source>
</evidence>
<feature type="region of interest" description="Disordered" evidence="1">
    <location>
        <begin position="1"/>
        <end position="115"/>
    </location>
</feature>
<feature type="region of interest" description="Disordered" evidence="1">
    <location>
        <begin position="141"/>
        <end position="258"/>
    </location>
</feature>
<feature type="transmembrane region" description="Helical" evidence="2">
    <location>
        <begin position="670"/>
        <end position="689"/>
    </location>
</feature>
<dbReference type="EMBL" id="JAEUBG010001747">
    <property type="protein sequence ID" value="KAH3685872.1"/>
    <property type="molecule type" value="Genomic_DNA"/>
</dbReference>
<feature type="compositionally biased region" description="Low complexity" evidence="1">
    <location>
        <begin position="80"/>
        <end position="92"/>
    </location>
</feature>
<keyword evidence="4" id="KW-1185">Reference proteome</keyword>
<feature type="compositionally biased region" description="Low complexity" evidence="1">
    <location>
        <begin position="202"/>
        <end position="217"/>
    </location>
</feature>
<feature type="compositionally biased region" description="Polar residues" evidence="1">
    <location>
        <begin position="10"/>
        <end position="29"/>
    </location>
</feature>
<keyword evidence="2" id="KW-0472">Membrane</keyword>
<feature type="compositionally biased region" description="Basic residues" evidence="1">
    <location>
        <begin position="248"/>
        <end position="258"/>
    </location>
</feature>
<dbReference type="GO" id="GO:0098771">
    <property type="term" value="P:inorganic ion homeostasis"/>
    <property type="evidence" value="ECO:0007669"/>
    <property type="project" value="UniProtKB-ARBA"/>
</dbReference>
<dbReference type="GO" id="GO:0030003">
    <property type="term" value="P:intracellular monoatomic cation homeostasis"/>
    <property type="evidence" value="ECO:0007669"/>
    <property type="project" value="UniProtKB-ARBA"/>
</dbReference>
<proteinExistence type="predicted"/>
<sequence length="740" mass="81982">MERPNPNFLYDTTPNLEYSSPRSSATANNMIPAPVTPPSDRQRSRFDQYQNQQQQDFSQSPTPMISITEDNHEHSHDTRSSISDILPSSASSTNNARRLSMAGGSTPGSSSQRNSFYGGNLEAAFANLNIPGGNVPGNRNSISALKYTPQPSMPARDRSPPPAAAASHQPTTSTASSSTLQSQPMSQQPSSSSSNRTRSPARNLNSMMNRNRSQSPRKFSPFNFKSTNLSDPASHSLTLNPPTNMNRASHRKGHRYKHSSVSMNIIPEPKIRAPLKVHASYTIPNLGEFMSSLTPGQKWKLIWSCFHLFTSLITFLIGFRYGVHSFSTLSHLIFYDSLSCIIVVLVNVMANFDVWGKSSIKFPFGLGRLEVLFGFALSISLIFVGCDLLSHFMEEVMASVIISSATTEEVHDHDHGSGHTHHGGEVGQHLNIFAYEIVLVVNIVITLISSQFVVNSTKNTTAATGQHDGITQSKIVLKNSINNTSIISNPSHLVTLVFATYLMFQPLILNIGADFFINEIFTLLIASFICYMGWRVVKYLGYVILLSFPGTGTIDTAAVNEGPQAANSDNLAELIKTRIMELDEFKSNCTITNLIISKVHMKLIIVLIKIKMYGGSDDEEVSLRLRIHETVLKSRETLYSTGDNSATVEKGHCWFIADEKMRQGVGLLKIVWMAVLSWMVLINVHGVFIREVLVFNRCLHRGQIGQTRRQFDTVGVPRSRLIDQCGLDGDDQIIEQVLQR</sequence>
<reference evidence="3" key="1">
    <citation type="journal article" date="2021" name="Open Biol.">
        <title>Shared evolutionary footprints suggest mitochondrial oxidative damage underlies multiple complex I losses in fungi.</title>
        <authorList>
            <person name="Schikora-Tamarit M.A."/>
            <person name="Marcet-Houben M."/>
            <person name="Nosek J."/>
            <person name="Gabaldon T."/>
        </authorList>
    </citation>
    <scope>NUCLEOTIDE SEQUENCE</scope>
    <source>
        <strain evidence="3">CBS2887</strain>
    </source>
</reference>
<dbReference type="GO" id="GO:0008324">
    <property type="term" value="F:monoatomic cation transmembrane transporter activity"/>
    <property type="evidence" value="ECO:0007669"/>
    <property type="project" value="InterPro"/>
</dbReference>
<dbReference type="GO" id="GO:0016020">
    <property type="term" value="C:membrane"/>
    <property type="evidence" value="ECO:0007669"/>
    <property type="project" value="UniProtKB-SubCell"/>
</dbReference>
<evidence type="ECO:0000313" key="4">
    <source>
        <dbReference type="Proteomes" id="UP000774326"/>
    </source>
</evidence>
<keyword evidence="2" id="KW-1133">Transmembrane helix</keyword>
<comment type="caution">
    <text evidence="3">The sequence shown here is derived from an EMBL/GenBank/DDBJ whole genome shotgun (WGS) entry which is preliminary data.</text>
</comment>
<evidence type="ECO:0008006" key="5">
    <source>
        <dbReference type="Google" id="ProtNLM"/>
    </source>
</evidence>
<name>A0A9P8QA85_WICPI</name>
<evidence type="ECO:0000256" key="2">
    <source>
        <dbReference type="SAM" id="Phobius"/>
    </source>
</evidence>
<reference evidence="3" key="2">
    <citation type="submission" date="2021-01" db="EMBL/GenBank/DDBJ databases">
        <authorList>
            <person name="Schikora-Tamarit M.A."/>
        </authorList>
    </citation>
    <scope>NUCLEOTIDE SEQUENCE</scope>
    <source>
        <strain evidence="3">CBS2887</strain>
    </source>
</reference>
<accession>A0A9P8QA85</accession>
<evidence type="ECO:0000313" key="3">
    <source>
        <dbReference type="EMBL" id="KAH3685872.1"/>
    </source>
</evidence>
<feature type="transmembrane region" description="Helical" evidence="2">
    <location>
        <begin position="515"/>
        <end position="534"/>
    </location>
</feature>
<organism evidence="3 4">
    <name type="scientific">Wickerhamomyces pijperi</name>
    <name type="common">Yeast</name>
    <name type="synonym">Pichia pijperi</name>
    <dbReference type="NCBI Taxonomy" id="599730"/>
    <lineage>
        <taxon>Eukaryota</taxon>
        <taxon>Fungi</taxon>
        <taxon>Dikarya</taxon>
        <taxon>Ascomycota</taxon>
        <taxon>Saccharomycotina</taxon>
        <taxon>Saccharomycetes</taxon>
        <taxon>Phaffomycetales</taxon>
        <taxon>Wickerhamomycetaceae</taxon>
        <taxon>Wickerhamomyces</taxon>
    </lineage>
</organism>
<feature type="compositionally biased region" description="Polar residues" evidence="1">
    <location>
        <begin position="223"/>
        <end position="247"/>
    </location>
</feature>
<dbReference type="AlphaFoldDB" id="A0A9P8QA85"/>
<dbReference type="Proteomes" id="UP000774326">
    <property type="component" value="Unassembled WGS sequence"/>
</dbReference>
<feature type="transmembrane region" description="Helical" evidence="2">
    <location>
        <begin position="329"/>
        <end position="350"/>
    </location>
</feature>
<gene>
    <name evidence="3" type="ORF">WICPIJ_003161</name>
</gene>
<feature type="compositionally biased region" description="Low complexity" evidence="1">
    <location>
        <begin position="164"/>
        <end position="194"/>
    </location>
</feature>
<feature type="transmembrane region" description="Helical" evidence="2">
    <location>
        <begin position="432"/>
        <end position="454"/>
    </location>
</feature>